<feature type="transmembrane region" description="Helical" evidence="4">
    <location>
        <begin position="104"/>
        <end position="127"/>
    </location>
</feature>
<dbReference type="InterPro" id="IPR036259">
    <property type="entry name" value="MFS_trans_sf"/>
</dbReference>
<feature type="transmembrane region" description="Helical" evidence="4">
    <location>
        <begin position="80"/>
        <end position="98"/>
    </location>
</feature>
<keyword evidence="1 4" id="KW-0812">Transmembrane</keyword>
<evidence type="ECO:0000256" key="2">
    <source>
        <dbReference type="ARBA" id="ARBA00022989"/>
    </source>
</evidence>
<keyword evidence="7" id="KW-1185">Reference proteome</keyword>
<dbReference type="PANTHER" id="PTHR42910">
    <property type="entry name" value="TRANSPORTER SCO4007-RELATED"/>
    <property type="match status" value="1"/>
</dbReference>
<dbReference type="PANTHER" id="PTHR42910:SF1">
    <property type="entry name" value="MAJOR FACILITATOR SUPERFAMILY (MFS) PROFILE DOMAIN-CONTAINING PROTEIN"/>
    <property type="match status" value="1"/>
</dbReference>
<evidence type="ECO:0000259" key="5">
    <source>
        <dbReference type="PROSITE" id="PS50850"/>
    </source>
</evidence>
<keyword evidence="2 4" id="KW-1133">Transmembrane helix</keyword>
<dbReference type="Gene3D" id="1.20.1250.20">
    <property type="entry name" value="MFS general substrate transporter like domains"/>
    <property type="match status" value="1"/>
</dbReference>
<feature type="transmembrane region" description="Helical" evidence="4">
    <location>
        <begin position="219"/>
        <end position="240"/>
    </location>
</feature>
<evidence type="ECO:0000256" key="4">
    <source>
        <dbReference type="SAM" id="Phobius"/>
    </source>
</evidence>
<protein>
    <submittedName>
        <fullName evidence="6">MFS transporter</fullName>
    </submittedName>
</protein>
<sequence>MKLTLEDNKGIPSSLLWTLAIISGISVANLYYNQPLLNRISEDLNVSEFTANLIPMVTQIGYALGLLFIIPLGDLYKRKHIIVTNFLLLALSMFGFAISSHIYFTLAVSLITGICSVMPQIFIPIAAQFSQPEKKSQNIGILVSGLLTGILGSRVVSGIVGEYWGWRTMYYIAAILMLLSILVVIRTLPNMPVNYKGTYWGLMKSVFSFIKDNATLRMVSARAGLCFGCFLSLWACLAFKMSGEPFYAGNNIIGMLGLCGIAGAMTASLVGKYVRILGVRKLNYIGCSIMILSWIILYVFQNSYIGIIAGIILIDIGMQCVQLSNQTCALSLAPHASNRMNTIFMTTYFLGGSLGTFLAGTFWHSFEWAGVTGVGICMAACSMLITLFTKH</sequence>
<accession>A0ABT4PKN4</accession>
<proteinExistence type="predicted"/>
<dbReference type="RefSeq" id="WP_269878896.1">
    <property type="nucleotide sequence ID" value="NZ_JAPZVM010000014.1"/>
</dbReference>
<name>A0ABT4PKN4_9BACT</name>
<evidence type="ECO:0000313" key="6">
    <source>
        <dbReference type="EMBL" id="MCZ8373556.1"/>
    </source>
</evidence>
<evidence type="ECO:0000256" key="1">
    <source>
        <dbReference type="ARBA" id="ARBA00022692"/>
    </source>
</evidence>
<organism evidence="6 7">
    <name type="scientific">Phocaeicola acetigenes</name>
    <dbReference type="NCBI Taxonomy" id="3016083"/>
    <lineage>
        <taxon>Bacteria</taxon>
        <taxon>Pseudomonadati</taxon>
        <taxon>Bacteroidota</taxon>
        <taxon>Bacteroidia</taxon>
        <taxon>Bacteroidales</taxon>
        <taxon>Bacteroidaceae</taxon>
        <taxon>Phocaeicola</taxon>
    </lineage>
</organism>
<gene>
    <name evidence="6" type="ORF">O6P32_12705</name>
</gene>
<feature type="transmembrane region" description="Helical" evidence="4">
    <location>
        <begin position="12"/>
        <end position="32"/>
    </location>
</feature>
<feature type="domain" description="Major facilitator superfamily (MFS) profile" evidence="5">
    <location>
        <begin position="12"/>
        <end position="391"/>
    </location>
</feature>
<feature type="transmembrane region" description="Helical" evidence="4">
    <location>
        <begin position="368"/>
        <end position="388"/>
    </location>
</feature>
<dbReference type="Proteomes" id="UP001141933">
    <property type="component" value="Unassembled WGS sequence"/>
</dbReference>
<dbReference type="CDD" id="cd17324">
    <property type="entry name" value="MFS_NepI_like"/>
    <property type="match status" value="1"/>
</dbReference>
<feature type="transmembrane region" description="Helical" evidence="4">
    <location>
        <begin position="252"/>
        <end position="270"/>
    </location>
</feature>
<keyword evidence="3 4" id="KW-0472">Membrane</keyword>
<reference evidence="6" key="1">
    <citation type="submission" date="2022-12" db="EMBL/GenBank/DDBJ databases">
        <title>Phocaeicola acetigenes sp. nov., isolated feces from a healthy human.</title>
        <authorList>
            <person name="Do H."/>
            <person name="Ha Y.B."/>
            <person name="Kim J.-S."/>
            <person name="Suh M.K."/>
            <person name="Kim H.S."/>
            <person name="Lee J.-S."/>
        </authorList>
    </citation>
    <scope>NUCLEOTIDE SEQUENCE</scope>
    <source>
        <strain evidence="6">KGMB11183</strain>
    </source>
</reference>
<evidence type="ECO:0000256" key="3">
    <source>
        <dbReference type="ARBA" id="ARBA00023136"/>
    </source>
</evidence>
<dbReference type="EMBL" id="JAPZVM010000014">
    <property type="protein sequence ID" value="MCZ8373556.1"/>
    <property type="molecule type" value="Genomic_DNA"/>
</dbReference>
<dbReference type="Pfam" id="PF07690">
    <property type="entry name" value="MFS_1"/>
    <property type="match status" value="1"/>
</dbReference>
<dbReference type="InterPro" id="IPR020846">
    <property type="entry name" value="MFS_dom"/>
</dbReference>
<feature type="transmembrane region" description="Helical" evidence="4">
    <location>
        <begin position="139"/>
        <end position="157"/>
    </location>
</feature>
<dbReference type="InterPro" id="IPR011701">
    <property type="entry name" value="MFS"/>
</dbReference>
<feature type="transmembrane region" description="Helical" evidence="4">
    <location>
        <begin position="169"/>
        <end position="188"/>
    </location>
</feature>
<dbReference type="SUPFAM" id="SSF103473">
    <property type="entry name" value="MFS general substrate transporter"/>
    <property type="match status" value="1"/>
</dbReference>
<comment type="caution">
    <text evidence="6">The sequence shown here is derived from an EMBL/GenBank/DDBJ whole genome shotgun (WGS) entry which is preliminary data.</text>
</comment>
<feature type="transmembrane region" description="Helical" evidence="4">
    <location>
        <begin position="52"/>
        <end position="73"/>
    </location>
</feature>
<evidence type="ECO:0000313" key="7">
    <source>
        <dbReference type="Proteomes" id="UP001141933"/>
    </source>
</evidence>
<feature type="transmembrane region" description="Helical" evidence="4">
    <location>
        <begin position="342"/>
        <end position="362"/>
    </location>
</feature>
<dbReference type="PROSITE" id="PS50850">
    <property type="entry name" value="MFS"/>
    <property type="match status" value="1"/>
</dbReference>